<name>A0A8J3XA72_9ACTN</name>
<organism evidence="2 3">
    <name type="scientific">Planotetraspora mira</name>
    <dbReference type="NCBI Taxonomy" id="58121"/>
    <lineage>
        <taxon>Bacteria</taxon>
        <taxon>Bacillati</taxon>
        <taxon>Actinomycetota</taxon>
        <taxon>Actinomycetes</taxon>
        <taxon>Streptosporangiales</taxon>
        <taxon>Streptosporangiaceae</taxon>
        <taxon>Planotetraspora</taxon>
    </lineage>
</organism>
<dbReference type="Proteomes" id="UP000650628">
    <property type="component" value="Unassembled WGS sequence"/>
</dbReference>
<keyword evidence="3" id="KW-1185">Reference proteome</keyword>
<gene>
    <name evidence="2" type="ORF">Pmi06nite_71370</name>
</gene>
<evidence type="ECO:0000313" key="2">
    <source>
        <dbReference type="EMBL" id="GII33695.1"/>
    </source>
</evidence>
<proteinExistence type="predicted"/>
<sequence>MGDDRRFREAAQAVVDLVFTDDMELFDSMPDDIQENLGPALSVLGDPTTYGFDTERLILAAIIVEQIATKCRNALPPALNQGLMLWRLNGGLCDPEGHDKPGPSTPSRLPSTHREAAAGRRQRCKPGRARRNSGRSHGITWT</sequence>
<evidence type="ECO:0000313" key="3">
    <source>
        <dbReference type="Proteomes" id="UP000650628"/>
    </source>
</evidence>
<comment type="caution">
    <text evidence="2">The sequence shown here is derived from an EMBL/GenBank/DDBJ whole genome shotgun (WGS) entry which is preliminary data.</text>
</comment>
<feature type="region of interest" description="Disordered" evidence="1">
    <location>
        <begin position="94"/>
        <end position="142"/>
    </location>
</feature>
<dbReference type="EMBL" id="BOOO01000041">
    <property type="protein sequence ID" value="GII33695.1"/>
    <property type="molecule type" value="Genomic_DNA"/>
</dbReference>
<reference evidence="2 3" key="1">
    <citation type="submission" date="2021-01" db="EMBL/GenBank/DDBJ databases">
        <title>Whole genome shotgun sequence of Planotetraspora mira NBRC 15435.</title>
        <authorList>
            <person name="Komaki H."/>
            <person name="Tamura T."/>
        </authorList>
    </citation>
    <scope>NUCLEOTIDE SEQUENCE [LARGE SCALE GENOMIC DNA]</scope>
    <source>
        <strain evidence="2 3">NBRC 15435</strain>
    </source>
</reference>
<accession>A0A8J3XA72</accession>
<protein>
    <submittedName>
        <fullName evidence="2">Uncharacterized protein</fullName>
    </submittedName>
</protein>
<evidence type="ECO:0000256" key="1">
    <source>
        <dbReference type="SAM" id="MobiDB-lite"/>
    </source>
</evidence>
<dbReference type="AlphaFoldDB" id="A0A8J3XA72"/>
<feature type="compositionally biased region" description="Basic residues" evidence="1">
    <location>
        <begin position="120"/>
        <end position="134"/>
    </location>
</feature>